<evidence type="ECO:0000259" key="9">
    <source>
        <dbReference type="Pfam" id="PF07559"/>
    </source>
</evidence>
<evidence type="ECO:0000256" key="5">
    <source>
        <dbReference type="RuleBase" id="RU362116"/>
    </source>
</evidence>
<evidence type="ECO:0000259" key="7">
    <source>
        <dbReference type="Pfam" id="PF00460"/>
    </source>
</evidence>
<comment type="similarity">
    <text evidence="2 5">Belongs to the flagella basal body rod proteins family.</text>
</comment>
<dbReference type="GO" id="GO:0005829">
    <property type="term" value="C:cytosol"/>
    <property type="evidence" value="ECO:0007669"/>
    <property type="project" value="TreeGrafter"/>
</dbReference>
<dbReference type="InterPro" id="IPR010930">
    <property type="entry name" value="Flg_bb/hook_C_dom"/>
</dbReference>
<dbReference type="InterPro" id="IPR011491">
    <property type="entry name" value="FlgE_D2"/>
</dbReference>
<keyword evidence="11" id="KW-0969">Cilium</keyword>
<feature type="domain" description="Flagellar hook protein FlgE/F/G-like D1" evidence="10">
    <location>
        <begin position="97"/>
        <end position="145"/>
    </location>
</feature>
<dbReference type="Pfam" id="PF07559">
    <property type="entry name" value="FlgE_D2"/>
    <property type="match status" value="1"/>
</dbReference>
<organism evidence="11 12">
    <name type="scientific">Holtiella tumoricola</name>
    <dbReference type="NCBI Taxonomy" id="3018743"/>
    <lineage>
        <taxon>Bacteria</taxon>
        <taxon>Bacillati</taxon>
        <taxon>Bacillota</taxon>
        <taxon>Clostridia</taxon>
        <taxon>Lachnospirales</taxon>
        <taxon>Cellulosilyticaceae</taxon>
        <taxon>Holtiella</taxon>
    </lineage>
</organism>
<keyword evidence="11" id="KW-0282">Flagellum</keyword>
<dbReference type="Pfam" id="PF22692">
    <property type="entry name" value="LlgE_F_G_D1"/>
    <property type="match status" value="1"/>
</dbReference>
<evidence type="ECO:0000256" key="2">
    <source>
        <dbReference type="ARBA" id="ARBA00009677"/>
    </source>
</evidence>
<evidence type="ECO:0000256" key="1">
    <source>
        <dbReference type="ARBA" id="ARBA00004117"/>
    </source>
</evidence>
<dbReference type="PANTHER" id="PTHR30435">
    <property type="entry name" value="FLAGELLAR PROTEIN"/>
    <property type="match status" value="1"/>
</dbReference>
<dbReference type="GO" id="GO:0009424">
    <property type="term" value="C:bacterial-type flagellum hook"/>
    <property type="evidence" value="ECO:0007669"/>
    <property type="project" value="TreeGrafter"/>
</dbReference>
<dbReference type="AlphaFoldDB" id="A0AA42DNJ6"/>
<dbReference type="GO" id="GO:0071978">
    <property type="term" value="P:bacterial-type flagellum-dependent swarming motility"/>
    <property type="evidence" value="ECO:0007669"/>
    <property type="project" value="TreeGrafter"/>
</dbReference>
<name>A0AA42DNJ6_9FIRM</name>
<sequence length="460" mass="49321">MMRSMYSGVSGLRVHQTKMDVIGNNIANVNTVGYKSQRVTFGDVFSQTLQSGTSASDETGRGGRNPMQVGLGVNVSSIDILMTPGAAQRTDNPFDLMVDGDGFIVVSDDSGTYFTRAGALRQDEEGNLVIPNGMKVMGWPASKDGTDIERGEVQPIVLTDPSNSTAKPETTTSVELSGNLDKNKSPIDTQIKMYDSLGNLYTTPISLTFDNGQWTLEPKGEKITGKDGEFVILTDTNKNQYAVPIGNVFKEAEAGFYGIKFSFTEKGELDASKDKLVGATVDEKGNVSFDLAKIDLTKAIDPETGKDKPLNATVGSEVGVNINITNLTQYNSKTTVDPKTKDGKAPGAMTGFEVGGDGKIVAHYDNGTTKLLGQIVVANFDNPAGLQKVGDSLFQSTANSGDFDNIGMAANFQAGVLEMSNVDLSQEFTEMITTQRGFQANSRIISVSDEMLQELVNLKR</sequence>
<dbReference type="RefSeq" id="WP_053983929.1">
    <property type="nucleotide sequence ID" value="NZ_JAQIFT010000049.1"/>
</dbReference>
<evidence type="ECO:0000259" key="8">
    <source>
        <dbReference type="Pfam" id="PF06429"/>
    </source>
</evidence>
<comment type="caution">
    <text evidence="11">The sequence shown here is derived from an EMBL/GenBank/DDBJ whole genome shotgun (WGS) entry which is preliminary data.</text>
</comment>
<evidence type="ECO:0000256" key="4">
    <source>
        <dbReference type="ARBA" id="ARBA00023143"/>
    </source>
</evidence>
<dbReference type="SUPFAM" id="SSF117143">
    <property type="entry name" value="Flagellar hook protein flgE"/>
    <property type="match status" value="1"/>
</dbReference>
<feature type="domain" description="Flagellar hook protein FlgE D2" evidence="9">
    <location>
        <begin position="180"/>
        <end position="343"/>
    </location>
</feature>
<dbReference type="InterPro" id="IPR020013">
    <property type="entry name" value="Flagellar_FlgE/F/G"/>
</dbReference>
<reference evidence="11" key="1">
    <citation type="journal article" date="2023" name="Int. J. Syst. Evol. Microbiol.">
        <title>&lt;i&gt;Holtiella tumoricola&lt;/i&gt; gen. nov. sp. nov., isolated from a human clinical sample.</title>
        <authorList>
            <person name="Allen-Vercoe E."/>
            <person name="Daigneault M.C."/>
            <person name="Vancuren S.J."/>
            <person name="Cochrane K."/>
            <person name="O'Neal L.L."/>
            <person name="Sankaranarayanan K."/>
            <person name="Lawson P.A."/>
        </authorList>
    </citation>
    <scope>NUCLEOTIDE SEQUENCE</scope>
    <source>
        <strain evidence="11">CC70A</strain>
    </source>
</reference>
<feature type="region of interest" description="Disordered" evidence="6">
    <location>
        <begin position="160"/>
        <end position="181"/>
    </location>
</feature>
<keyword evidence="4 5" id="KW-0975">Bacterial flagellum</keyword>
<comment type="subcellular location">
    <subcellularLocation>
        <location evidence="1 5">Bacterial flagellum basal body</location>
    </subcellularLocation>
</comment>
<evidence type="ECO:0000313" key="12">
    <source>
        <dbReference type="Proteomes" id="UP001169242"/>
    </source>
</evidence>
<dbReference type="Pfam" id="PF00460">
    <property type="entry name" value="Flg_bb_rod"/>
    <property type="match status" value="1"/>
</dbReference>
<protein>
    <recommendedName>
        <fullName evidence="3 5">Flagellar hook protein FlgE</fullName>
    </recommendedName>
</protein>
<evidence type="ECO:0000313" key="11">
    <source>
        <dbReference type="EMBL" id="MDA3732592.1"/>
    </source>
</evidence>
<dbReference type="EMBL" id="JAQIFT010000049">
    <property type="protein sequence ID" value="MDA3732592.1"/>
    <property type="molecule type" value="Genomic_DNA"/>
</dbReference>
<keyword evidence="12" id="KW-1185">Reference proteome</keyword>
<evidence type="ECO:0000256" key="3">
    <source>
        <dbReference type="ARBA" id="ARBA00019015"/>
    </source>
</evidence>
<accession>A0AA42DNJ6</accession>
<dbReference type="NCBIfam" id="TIGR03506">
    <property type="entry name" value="FlgEFG_subfam"/>
    <property type="match status" value="1"/>
</dbReference>
<feature type="domain" description="Flagellar basal body rod protein N-terminal" evidence="7">
    <location>
        <begin position="5"/>
        <end position="35"/>
    </location>
</feature>
<dbReference type="Proteomes" id="UP001169242">
    <property type="component" value="Unassembled WGS sequence"/>
</dbReference>
<dbReference type="InterPro" id="IPR001444">
    <property type="entry name" value="Flag_bb_rod_N"/>
</dbReference>
<evidence type="ECO:0000259" key="10">
    <source>
        <dbReference type="Pfam" id="PF22692"/>
    </source>
</evidence>
<feature type="compositionally biased region" description="Polar residues" evidence="6">
    <location>
        <begin position="160"/>
        <end position="176"/>
    </location>
</feature>
<dbReference type="PANTHER" id="PTHR30435:SF1">
    <property type="entry name" value="FLAGELLAR HOOK PROTEIN FLGE"/>
    <property type="match status" value="1"/>
</dbReference>
<dbReference type="Pfam" id="PF06429">
    <property type="entry name" value="Flg_bbr_C"/>
    <property type="match status" value="1"/>
</dbReference>
<proteinExistence type="inferred from homology"/>
<feature type="domain" description="Flagellar basal-body/hook protein C-terminal" evidence="8">
    <location>
        <begin position="413"/>
        <end position="458"/>
    </location>
</feature>
<keyword evidence="11" id="KW-0966">Cell projection</keyword>
<evidence type="ECO:0000256" key="6">
    <source>
        <dbReference type="SAM" id="MobiDB-lite"/>
    </source>
</evidence>
<comment type="function">
    <text evidence="5">A flexible structure which links the flagellar filament to the drive apparatus in the basal body.</text>
</comment>
<gene>
    <name evidence="11" type="ORF">PBV87_13955</name>
</gene>
<dbReference type="InterPro" id="IPR053967">
    <property type="entry name" value="LlgE_F_G-like_D1"/>
</dbReference>
<dbReference type="GO" id="GO:0009425">
    <property type="term" value="C:bacterial-type flagellum basal body"/>
    <property type="evidence" value="ECO:0007669"/>
    <property type="project" value="UniProtKB-SubCell"/>
</dbReference>
<dbReference type="InterPro" id="IPR037925">
    <property type="entry name" value="FlgE/F/G-like"/>
</dbReference>